<dbReference type="PANTHER" id="PTHR31964">
    <property type="entry name" value="ADENINE NUCLEOTIDE ALPHA HYDROLASES-LIKE SUPERFAMILY PROTEIN"/>
    <property type="match status" value="1"/>
</dbReference>
<accession>A0A7H0HEB1</accession>
<name>A0A7H0HEB1_9BURK</name>
<keyword evidence="4" id="KW-1185">Reference proteome</keyword>
<dbReference type="Gene3D" id="3.40.50.620">
    <property type="entry name" value="HUPs"/>
    <property type="match status" value="1"/>
</dbReference>
<dbReference type="Pfam" id="PF00582">
    <property type="entry name" value="Usp"/>
    <property type="match status" value="1"/>
</dbReference>
<dbReference type="Proteomes" id="UP000516057">
    <property type="component" value="Chromosome"/>
</dbReference>
<feature type="domain" description="UspA" evidence="2">
    <location>
        <begin position="3"/>
        <end position="140"/>
    </location>
</feature>
<proteinExistence type="inferred from homology"/>
<dbReference type="InterPro" id="IPR006016">
    <property type="entry name" value="UspA"/>
</dbReference>
<sequence>MYRIMIAVDGSELALDAVRHGVALVRRGLQAQLILAHVQEEASLYELATKDADMIAAASVEAGQHLMASAIALIEAAGLPFETEVGLGEAAPTLVDMAERSGSDLLLIGARGMGSLRSALLGSVSQAVVHLSPVPVTIVKHPEPVEVLDDAEDDE</sequence>
<dbReference type="InterPro" id="IPR014729">
    <property type="entry name" value="Rossmann-like_a/b/a_fold"/>
</dbReference>
<evidence type="ECO:0000259" key="2">
    <source>
        <dbReference type="Pfam" id="PF00582"/>
    </source>
</evidence>
<dbReference type="PRINTS" id="PR01438">
    <property type="entry name" value="UNVRSLSTRESS"/>
</dbReference>
<dbReference type="RefSeq" id="WP_187735862.1">
    <property type="nucleotide sequence ID" value="NZ_CP060790.1"/>
</dbReference>
<organism evidence="3 4">
    <name type="scientific">Paenacidovorax monticola</name>
    <dbReference type="NCBI Taxonomy" id="1926868"/>
    <lineage>
        <taxon>Bacteria</taxon>
        <taxon>Pseudomonadati</taxon>
        <taxon>Pseudomonadota</taxon>
        <taxon>Betaproteobacteria</taxon>
        <taxon>Burkholderiales</taxon>
        <taxon>Comamonadaceae</taxon>
        <taxon>Paenacidovorax</taxon>
    </lineage>
</organism>
<dbReference type="CDD" id="cd00293">
    <property type="entry name" value="USP-like"/>
    <property type="match status" value="1"/>
</dbReference>
<dbReference type="SUPFAM" id="SSF52402">
    <property type="entry name" value="Adenine nucleotide alpha hydrolases-like"/>
    <property type="match status" value="1"/>
</dbReference>
<dbReference type="InterPro" id="IPR006015">
    <property type="entry name" value="Universal_stress_UspA"/>
</dbReference>
<dbReference type="EMBL" id="CP060790">
    <property type="protein sequence ID" value="QNP58877.1"/>
    <property type="molecule type" value="Genomic_DNA"/>
</dbReference>
<protein>
    <submittedName>
        <fullName evidence="3">Universal stress protein</fullName>
    </submittedName>
</protein>
<evidence type="ECO:0000313" key="3">
    <source>
        <dbReference type="EMBL" id="QNP58877.1"/>
    </source>
</evidence>
<dbReference type="KEGG" id="amon:H9L24_18430"/>
<gene>
    <name evidence="3" type="ORF">H9L24_18430</name>
</gene>
<evidence type="ECO:0000256" key="1">
    <source>
        <dbReference type="ARBA" id="ARBA00008791"/>
    </source>
</evidence>
<evidence type="ECO:0000313" key="4">
    <source>
        <dbReference type="Proteomes" id="UP000516057"/>
    </source>
</evidence>
<comment type="similarity">
    <text evidence="1">Belongs to the universal stress protein A family.</text>
</comment>
<reference evidence="3 4" key="1">
    <citation type="submission" date="2020-08" db="EMBL/GenBank/DDBJ databases">
        <title>Genome sequence of Acidovorax monticola KACC 19171T.</title>
        <authorList>
            <person name="Hyun D.-W."/>
            <person name="Bae J.-W."/>
        </authorList>
    </citation>
    <scope>NUCLEOTIDE SEQUENCE [LARGE SCALE GENOMIC DNA]</scope>
    <source>
        <strain evidence="3 4">KACC 19171</strain>
    </source>
</reference>
<dbReference type="AlphaFoldDB" id="A0A7H0HEB1"/>
<dbReference type="PANTHER" id="PTHR31964:SF113">
    <property type="entry name" value="USPA DOMAIN-CONTAINING PROTEIN"/>
    <property type="match status" value="1"/>
</dbReference>